<evidence type="ECO:0000256" key="3">
    <source>
        <dbReference type="ARBA" id="ARBA00022884"/>
    </source>
</evidence>
<feature type="compositionally biased region" description="Low complexity" evidence="6">
    <location>
        <begin position="323"/>
        <end position="338"/>
    </location>
</feature>
<dbReference type="InterPro" id="IPR007783">
    <property type="entry name" value="eIF3d"/>
</dbReference>
<dbReference type="PANTHER" id="PTHR12399">
    <property type="entry name" value="EUKARYOTIC TRANSLATION INITIATION FACTOR 3 SUBUNIT 7"/>
    <property type="match status" value="1"/>
</dbReference>
<accession>A0A0H2RLA9</accession>
<dbReference type="GO" id="GO:0098808">
    <property type="term" value="F:mRNA cap binding"/>
    <property type="evidence" value="ECO:0007669"/>
    <property type="project" value="UniProtKB-UniRule"/>
</dbReference>
<keyword evidence="4 5" id="KW-0648">Protein biosynthesis</keyword>
<dbReference type="GO" id="GO:0002191">
    <property type="term" value="P:cap-dependent translational initiation"/>
    <property type="evidence" value="ECO:0007669"/>
    <property type="project" value="UniProtKB-UniRule"/>
</dbReference>
<evidence type="ECO:0000256" key="5">
    <source>
        <dbReference type="HAMAP-Rule" id="MF_03003"/>
    </source>
</evidence>
<dbReference type="EMBL" id="KQ086032">
    <property type="protein sequence ID" value="KLO10228.1"/>
    <property type="molecule type" value="Genomic_DNA"/>
</dbReference>
<name>A0A0H2RLA9_9AGAM</name>
<comment type="domain">
    <text evidence="5">The RNA gate region regulates mRNA cap recognition to prevent promiscuous mRNA-binding before assembly of eif3d into the full eukaryotic translation initiation factor 3 (eIF-3) complex.</text>
</comment>
<protein>
    <recommendedName>
        <fullName evidence="5">Eukaryotic translation initiation factor 3 subunit D</fullName>
        <shortName evidence="5">eIF3d</shortName>
    </recommendedName>
</protein>
<comment type="subunit">
    <text evidence="5">Component of the eukaryotic translation initiation factor 3 (eIF-3) complex.</text>
</comment>
<dbReference type="Pfam" id="PF05091">
    <property type="entry name" value="eIF-3_zeta"/>
    <property type="match status" value="1"/>
</dbReference>
<dbReference type="GO" id="GO:0001732">
    <property type="term" value="P:formation of cytoplasmic translation initiation complex"/>
    <property type="evidence" value="ECO:0007669"/>
    <property type="project" value="UniProtKB-UniRule"/>
</dbReference>
<dbReference type="HAMAP" id="MF_03003">
    <property type="entry name" value="eIF3d"/>
    <property type="match status" value="1"/>
</dbReference>
<evidence type="ECO:0000313" key="7">
    <source>
        <dbReference type="EMBL" id="KLO10228.1"/>
    </source>
</evidence>
<dbReference type="PIRSF" id="PIRSF016281">
    <property type="entry name" value="EIF-3_zeta"/>
    <property type="match status" value="1"/>
</dbReference>
<keyword evidence="3" id="KW-0694">RNA-binding</keyword>
<organism evidence="7 8">
    <name type="scientific">Schizopora paradoxa</name>
    <dbReference type="NCBI Taxonomy" id="27342"/>
    <lineage>
        <taxon>Eukaryota</taxon>
        <taxon>Fungi</taxon>
        <taxon>Dikarya</taxon>
        <taxon>Basidiomycota</taxon>
        <taxon>Agaricomycotina</taxon>
        <taxon>Agaricomycetes</taxon>
        <taxon>Hymenochaetales</taxon>
        <taxon>Schizoporaceae</taxon>
        <taxon>Schizopora</taxon>
    </lineage>
</organism>
<dbReference type="GO" id="GO:0005852">
    <property type="term" value="C:eukaryotic translation initiation factor 3 complex"/>
    <property type="evidence" value="ECO:0007669"/>
    <property type="project" value="UniProtKB-UniRule"/>
</dbReference>
<feature type="region of interest" description="Disordered" evidence="6">
    <location>
        <begin position="576"/>
        <end position="596"/>
    </location>
</feature>
<feature type="region of interest" description="Disordered" evidence="6">
    <location>
        <begin position="1"/>
        <end position="23"/>
    </location>
</feature>
<feature type="region of interest" description="Disordered" evidence="6">
    <location>
        <begin position="308"/>
        <end position="341"/>
    </location>
</feature>
<comment type="subcellular location">
    <subcellularLocation>
        <location evidence="5">Cytoplasm</location>
    </subcellularLocation>
</comment>
<evidence type="ECO:0000256" key="4">
    <source>
        <dbReference type="ARBA" id="ARBA00022917"/>
    </source>
</evidence>
<feature type="compositionally biased region" description="Gly residues" evidence="6">
    <location>
        <begin position="137"/>
        <end position="164"/>
    </location>
</feature>
<dbReference type="Proteomes" id="UP000053477">
    <property type="component" value="Unassembled WGS sequence"/>
</dbReference>
<proteinExistence type="inferred from homology"/>
<evidence type="ECO:0000313" key="8">
    <source>
        <dbReference type="Proteomes" id="UP000053477"/>
    </source>
</evidence>
<feature type="region of interest" description="Disordered" evidence="6">
    <location>
        <begin position="108"/>
        <end position="164"/>
    </location>
</feature>
<dbReference type="STRING" id="27342.A0A0H2RLA9"/>
<dbReference type="GO" id="GO:0016282">
    <property type="term" value="C:eukaryotic 43S preinitiation complex"/>
    <property type="evidence" value="ECO:0007669"/>
    <property type="project" value="UniProtKB-UniRule"/>
</dbReference>
<reference evidence="7 8" key="1">
    <citation type="submission" date="2015-04" db="EMBL/GenBank/DDBJ databases">
        <title>Complete genome sequence of Schizopora paradoxa KUC8140, a cosmopolitan wood degrader in East Asia.</title>
        <authorList>
            <consortium name="DOE Joint Genome Institute"/>
            <person name="Min B."/>
            <person name="Park H."/>
            <person name="Jang Y."/>
            <person name="Kim J.-J."/>
            <person name="Kim K.H."/>
            <person name="Pangilinan J."/>
            <person name="Lipzen A."/>
            <person name="Riley R."/>
            <person name="Grigoriev I.V."/>
            <person name="Spatafora J.W."/>
            <person name="Choi I.-G."/>
        </authorList>
    </citation>
    <scope>NUCLEOTIDE SEQUENCE [LARGE SCALE GENOMIC DNA]</scope>
    <source>
        <strain evidence="7 8">KUC8140</strain>
    </source>
</reference>
<feature type="region of interest" description="RNA gate" evidence="5">
    <location>
        <begin position="306"/>
        <end position="320"/>
    </location>
</feature>
<dbReference type="OrthoDB" id="16538at2759"/>
<comment type="similarity">
    <text evidence="5">Belongs to the eIF-3 subunit D family.</text>
</comment>
<evidence type="ECO:0000256" key="6">
    <source>
        <dbReference type="SAM" id="MobiDB-lite"/>
    </source>
</evidence>
<evidence type="ECO:0000256" key="1">
    <source>
        <dbReference type="ARBA" id="ARBA00022490"/>
    </source>
</evidence>
<keyword evidence="1 5" id="KW-0963">Cytoplasm</keyword>
<dbReference type="InParanoid" id="A0A0H2RLA9"/>
<sequence>MASFELPKIQDNPDGGWGPSASSIPADFKFKDIPYAPFAKSDKISRFADWNGVAGDDKQGGQGAAYGGRAGAGNRRRDGAPAFGSGLANAFADLRIDDEASFSVVDNRTTAPRRGGPGFNRGRGGRGTSFASNRGNQRGGGRGGGNFGPGRGGQRGGGGGWGYGGRRGYRDWDKNGRAREASVTVLPDWVMLEEIEFHRLSKLRLDVEEPENLESYGMLYPYDKTYDRLTTRTAKPLEILDRVKYNPTTSEDPVILKLAKENTATIYVTDSILSFLMCAPRSVYPWDVVIVRKGDKLFFDKRDDGPLDTVTVNENASEPPQDPATNNPNNPNDKNALPEVSPINTAPSLAEEAAHINTSFGFQAVTEKAPPPAVNFENPNPFLWPEETRPLASCGYRYRLYDLSVYEGETIKICVRTEVDAYMPGSAGSPQNGDGLVKIRALNEFDPKAYGSGKAPDWRTKLDTQRGAVVAAEMKNNSCKLARWAVQSILAGAEVLKIGYVSRAHPKDERRHVILQTTSMRPLDFATQLNMSLPNGWGIIRTITDLCMKQPEGKYVLVKDPNRPVIRLYSVPMTAFTNEDEEEAEPSDAEGDDSAN</sequence>
<evidence type="ECO:0000256" key="2">
    <source>
        <dbReference type="ARBA" id="ARBA00022540"/>
    </source>
</evidence>
<feature type="region of interest" description="Disordered" evidence="6">
    <location>
        <begin position="55"/>
        <end position="77"/>
    </location>
</feature>
<keyword evidence="8" id="KW-1185">Reference proteome</keyword>
<gene>
    <name evidence="7" type="ORF">SCHPADRAFT_999690</name>
</gene>
<dbReference type="GO" id="GO:0003743">
    <property type="term" value="F:translation initiation factor activity"/>
    <property type="evidence" value="ECO:0007669"/>
    <property type="project" value="UniProtKB-UniRule"/>
</dbReference>
<dbReference type="PANTHER" id="PTHR12399:SF0">
    <property type="entry name" value="EUKARYOTIC TRANSLATION INITIATION FACTOR 3 SUBUNIT D"/>
    <property type="match status" value="1"/>
</dbReference>
<dbReference type="GO" id="GO:0033290">
    <property type="term" value="C:eukaryotic 48S preinitiation complex"/>
    <property type="evidence" value="ECO:0007669"/>
    <property type="project" value="UniProtKB-UniRule"/>
</dbReference>
<feature type="compositionally biased region" description="Gly residues" evidence="6">
    <location>
        <begin position="115"/>
        <end position="127"/>
    </location>
</feature>
<feature type="compositionally biased region" description="Acidic residues" evidence="6">
    <location>
        <begin position="578"/>
        <end position="596"/>
    </location>
</feature>
<feature type="compositionally biased region" description="Gly residues" evidence="6">
    <location>
        <begin position="60"/>
        <end position="71"/>
    </location>
</feature>
<keyword evidence="2 5" id="KW-0396">Initiation factor</keyword>
<dbReference type="FunCoup" id="A0A0H2RLA9">
    <property type="interactions" value="837"/>
</dbReference>
<dbReference type="AlphaFoldDB" id="A0A0H2RLA9"/>
<comment type="function">
    <text evidence="5">mRNA cap-binding component of the eukaryotic translation initiation factor 3 (eIF-3) complex, which is involved in protein synthesis of a specialized repertoire of mRNAs and, together with other initiation factors, stimulates binding of mRNA and methionyl-tRNAi to the 40S ribosome. The eIF-3 complex specifically targets and initiates translation of a subset of mRNAs involved in cell proliferation. In the eIF-3 complex, eif3d specifically recognizes and binds the 7-methylguanosine cap of a subset of mRNAs.</text>
</comment>